<dbReference type="Proteomes" id="UP000595254">
    <property type="component" value="Chromosome"/>
</dbReference>
<evidence type="ECO:0000256" key="1">
    <source>
        <dbReference type="SAM" id="Coils"/>
    </source>
</evidence>
<dbReference type="Pfam" id="PF03448">
    <property type="entry name" value="MgtE_N"/>
    <property type="match status" value="1"/>
</dbReference>
<reference evidence="4 5" key="1">
    <citation type="submission" date="2021-01" db="EMBL/GenBank/DDBJ databases">
        <title>FDA dAtabase for Regulatory Grade micrObial Sequences (FDA-ARGOS): Supporting development and validation of Infectious Disease Dx tests.</title>
        <authorList>
            <person name="Nelson B."/>
            <person name="Plummer A."/>
            <person name="Tallon L."/>
            <person name="Sadzewicz L."/>
            <person name="Zhao X."/>
            <person name="Boylan J."/>
            <person name="Ott S."/>
            <person name="Bowen H."/>
            <person name="Vavikolanu K."/>
            <person name="Mehta A."/>
            <person name="Aluvathingal J."/>
            <person name="Nadendla S."/>
            <person name="Myers T."/>
            <person name="Yan Y."/>
            <person name="Sichtig H."/>
        </authorList>
    </citation>
    <scope>NUCLEOTIDE SEQUENCE [LARGE SCALE GENOMIC DNA]</scope>
    <source>
        <strain evidence="4 5">FDAARGOS_1161</strain>
    </source>
</reference>
<dbReference type="InterPro" id="IPR038076">
    <property type="entry name" value="MgtE_N_sf"/>
</dbReference>
<organism evidence="4 5">
    <name type="scientific">Peribacillus psychrosaccharolyticus</name>
    <name type="common">Bacillus psychrosaccharolyticus</name>
    <dbReference type="NCBI Taxonomy" id="1407"/>
    <lineage>
        <taxon>Bacteria</taxon>
        <taxon>Bacillati</taxon>
        <taxon>Bacillota</taxon>
        <taxon>Bacilli</taxon>
        <taxon>Bacillales</taxon>
        <taxon>Bacillaceae</taxon>
        <taxon>Peribacillus</taxon>
    </lineage>
</organism>
<accession>A0A974S1C7</accession>
<dbReference type="SUPFAM" id="SSF158791">
    <property type="entry name" value="MgtE N-terminal domain-like"/>
    <property type="match status" value="1"/>
</dbReference>
<feature type="coiled-coil region" evidence="1">
    <location>
        <begin position="66"/>
        <end position="135"/>
    </location>
</feature>
<keyword evidence="1" id="KW-0175">Coiled coil</keyword>
<evidence type="ECO:0000259" key="3">
    <source>
        <dbReference type="Pfam" id="PF03448"/>
    </source>
</evidence>
<dbReference type="KEGG" id="ppsr:I6J18_06595"/>
<keyword evidence="2" id="KW-0812">Transmembrane</keyword>
<keyword evidence="2" id="KW-0472">Membrane</keyword>
<keyword evidence="2" id="KW-1133">Transmembrane helix</keyword>
<name>A0A974S1C7_PERPY</name>
<keyword evidence="5" id="KW-1185">Reference proteome</keyword>
<dbReference type="RefSeq" id="WP_040373675.1">
    <property type="nucleotide sequence ID" value="NZ_CP068053.1"/>
</dbReference>
<evidence type="ECO:0000313" key="4">
    <source>
        <dbReference type="EMBL" id="QQT01527.1"/>
    </source>
</evidence>
<feature type="transmembrane region" description="Helical" evidence="2">
    <location>
        <begin position="15"/>
        <end position="39"/>
    </location>
</feature>
<dbReference type="AlphaFoldDB" id="A0A974S1C7"/>
<evidence type="ECO:0000313" key="5">
    <source>
        <dbReference type="Proteomes" id="UP000595254"/>
    </source>
</evidence>
<sequence length="203" mass="23183">MNNEAEKTDNKHSKFQWFLVTVFIPAIFTVVVATIVLTISDINIFTKAKEVGVKIPYISALLEEPKSRQSENVNQQKEKVADLEVRIADQQSEIDAMEGLLDEKDETIQRNDLEKQQLETEINQLRQQQDVNKREYKDIIKTYETMSPKKSAPIITAMNDEDAVGILANMNTDTLAAVMEQMPPSDAARLMKQLTEKVENQQR</sequence>
<evidence type="ECO:0000256" key="2">
    <source>
        <dbReference type="SAM" id="Phobius"/>
    </source>
</evidence>
<proteinExistence type="predicted"/>
<dbReference type="EMBL" id="CP068053">
    <property type="protein sequence ID" value="QQT01527.1"/>
    <property type="molecule type" value="Genomic_DNA"/>
</dbReference>
<feature type="domain" description="Magnesium transporter MgtE intracellular" evidence="3">
    <location>
        <begin position="138"/>
        <end position="197"/>
    </location>
</feature>
<dbReference type="Gene3D" id="1.25.60.10">
    <property type="entry name" value="MgtE N-terminal domain-like"/>
    <property type="match status" value="1"/>
</dbReference>
<protein>
    <recommendedName>
        <fullName evidence="3">Magnesium transporter MgtE intracellular domain-containing protein</fullName>
    </recommendedName>
</protein>
<dbReference type="InterPro" id="IPR006668">
    <property type="entry name" value="Mg_transptr_MgtE_intracell_dom"/>
</dbReference>
<gene>
    <name evidence="4" type="ORF">I6J18_06595</name>
</gene>